<dbReference type="AlphaFoldDB" id="A0AAE1TZ63"/>
<evidence type="ECO:0000313" key="2">
    <source>
        <dbReference type="Proteomes" id="UP001292094"/>
    </source>
</evidence>
<name>A0AAE1TZ63_9EUCA</name>
<dbReference type="Proteomes" id="UP001292094">
    <property type="component" value="Unassembled WGS sequence"/>
</dbReference>
<reference evidence="1" key="1">
    <citation type="submission" date="2023-11" db="EMBL/GenBank/DDBJ databases">
        <title>Genome assemblies of two species of porcelain crab, Petrolisthes cinctipes and Petrolisthes manimaculis (Anomura: Porcellanidae).</title>
        <authorList>
            <person name="Angst P."/>
        </authorList>
    </citation>
    <scope>NUCLEOTIDE SEQUENCE</scope>
    <source>
        <strain evidence="1">PB745_02</strain>
        <tissue evidence="1">Gill</tissue>
    </source>
</reference>
<gene>
    <name evidence="1" type="ORF">Pmani_027340</name>
</gene>
<keyword evidence="2" id="KW-1185">Reference proteome</keyword>
<proteinExistence type="predicted"/>
<protein>
    <submittedName>
        <fullName evidence="1">Uncharacterized protein</fullName>
    </submittedName>
</protein>
<comment type="caution">
    <text evidence="1">The sequence shown here is derived from an EMBL/GenBank/DDBJ whole genome shotgun (WGS) entry which is preliminary data.</text>
</comment>
<evidence type="ECO:0000313" key="1">
    <source>
        <dbReference type="EMBL" id="KAK4300455.1"/>
    </source>
</evidence>
<dbReference type="EMBL" id="JAWZYT010003051">
    <property type="protein sequence ID" value="KAK4300455.1"/>
    <property type="molecule type" value="Genomic_DNA"/>
</dbReference>
<sequence>MVEEKIGDYRQNGGRGDWGLQTGWWKRRLGITDRMVEEEIGDYRQDGGRGDCGLQTGWGEEIGDTDRMVKEEIGIIDRGRIEV</sequence>
<organism evidence="1 2">
    <name type="scientific">Petrolisthes manimaculis</name>
    <dbReference type="NCBI Taxonomy" id="1843537"/>
    <lineage>
        <taxon>Eukaryota</taxon>
        <taxon>Metazoa</taxon>
        <taxon>Ecdysozoa</taxon>
        <taxon>Arthropoda</taxon>
        <taxon>Crustacea</taxon>
        <taxon>Multicrustacea</taxon>
        <taxon>Malacostraca</taxon>
        <taxon>Eumalacostraca</taxon>
        <taxon>Eucarida</taxon>
        <taxon>Decapoda</taxon>
        <taxon>Pleocyemata</taxon>
        <taxon>Anomura</taxon>
        <taxon>Galatheoidea</taxon>
        <taxon>Porcellanidae</taxon>
        <taxon>Petrolisthes</taxon>
    </lineage>
</organism>
<accession>A0AAE1TZ63</accession>